<gene>
    <name evidence="2" type="ORF">B2A_12799</name>
</gene>
<dbReference type="SUPFAM" id="SSF82866">
    <property type="entry name" value="Multidrug efflux transporter AcrB transmembrane domain"/>
    <property type="match status" value="1"/>
</dbReference>
<dbReference type="InterPro" id="IPR001036">
    <property type="entry name" value="Acrflvin-R"/>
</dbReference>
<feature type="transmembrane region" description="Helical" evidence="1">
    <location>
        <begin position="72"/>
        <end position="93"/>
    </location>
</feature>
<comment type="caution">
    <text evidence="2">The sequence shown here is derived from an EMBL/GenBank/DDBJ whole genome shotgun (WGS) entry which is preliminary data.</text>
</comment>
<proteinExistence type="predicted"/>
<organism evidence="2">
    <name type="scientific">mine drainage metagenome</name>
    <dbReference type="NCBI Taxonomy" id="410659"/>
    <lineage>
        <taxon>unclassified sequences</taxon>
        <taxon>metagenomes</taxon>
        <taxon>ecological metagenomes</taxon>
    </lineage>
</organism>
<feature type="transmembrane region" description="Helical" evidence="1">
    <location>
        <begin position="46"/>
        <end position="66"/>
    </location>
</feature>
<dbReference type="Pfam" id="PF00873">
    <property type="entry name" value="ACR_tran"/>
    <property type="match status" value="1"/>
</dbReference>
<feature type="transmembrane region" description="Helical" evidence="1">
    <location>
        <begin position="123"/>
        <end position="143"/>
    </location>
</feature>
<feature type="transmembrane region" description="Helical" evidence="1">
    <location>
        <begin position="23"/>
        <end position="39"/>
    </location>
</feature>
<keyword evidence="1" id="KW-1133">Transmembrane helix</keyword>
<dbReference type="PANTHER" id="PTHR32063">
    <property type="match status" value="1"/>
</dbReference>
<dbReference type="EMBL" id="AUZZ01009231">
    <property type="protein sequence ID" value="EQD34125.1"/>
    <property type="molecule type" value="Genomic_DNA"/>
</dbReference>
<reference evidence="2" key="2">
    <citation type="journal article" date="2014" name="ISME J.">
        <title>Microbial stratification in low pH oxic and suboxic macroscopic growths along an acid mine drainage.</title>
        <authorList>
            <person name="Mendez-Garcia C."/>
            <person name="Mesa V."/>
            <person name="Sprenger R.R."/>
            <person name="Richter M."/>
            <person name="Diez M.S."/>
            <person name="Solano J."/>
            <person name="Bargiela R."/>
            <person name="Golyshina O.V."/>
            <person name="Manteca A."/>
            <person name="Ramos J.L."/>
            <person name="Gallego J.R."/>
            <person name="Llorente I."/>
            <person name="Martins Dos Santos V.A."/>
            <person name="Jensen O.N."/>
            <person name="Pelaez A.I."/>
            <person name="Sanchez J."/>
            <person name="Ferrer M."/>
        </authorList>
    </citation>
    <scope>NUCLEOTIDE SEQUENCE</scope>
</reference>
<sequence length="152" mass="16287">IHLDKWYDQTQLVRSSVAALEEAILIGLVFAGLVLLAFLRNWRVTMVAMIVVPLSVLITVLLLSLLGMTLNIMTLGGIAAAIGLMIDDVIVMVEHIARRTGLPHIVNPQATVLQAAKEFFGPLLGSSLATTIIFIPLAFLSGVPERSSSSSP</sequence>
<evidence type="ECO:0000313" key="2">
    <source>
        <dbReference type="EMBL" id="EQD34125.1"/>
    </source>
</evidence>
<evidence type="ECO:0000256" key="1">
    <source>
        <dbReference type="SAM" id="Phobius"/>
    </source>
</evidence>
<accession>T0ZW55</accession>
<name>T0ZW55_9ZZZZ</name>
<feature type="non-terminal residue" evidence="2">
    <location>
        <position position="1"/>
    </location>
</feature>
<keyword evidence="1" id="KW-0472">Membrane</keyword>
<dbReference type="Gene3D" id="1.20.1640.10">
    <property type="entry name" value="Multidrug efflux transporter AcrB transmembrane domain"/>
    <property type="match status" value="1"/>
</dbReference>
<dbReference type="AlphaFoldDB" id="T0ZW55"/>
<dbReference type="Gene3D" id="3.30.70.1320">
    <property type="entry name" value="Multidrug efflux transporter AcrB pore domain like"/>
    <property type="match status" value="1"/>
</dbReference>
<dbReference type="GO" id="GO:0005886">
    <property type="term" value="C:plasma membrane"/>
    <property type="evidence" value="ECO:0007669"/>
    <property type="project" value="TreeGrafter"/>
</dbReference>
<dbReference type="PANTHER" id="PTHR32063:SF24">
    <property type="entry name" value="CATION EFFLUX SYSTEM (ACRB_ACRD_ACRF FAMILY)"/>
    <property type="match status" value="1"/>
</dbReference>
<reference evidence="2" key="1">
    <citation type="submission" date="2013-08" db="EMBL/GenBank/DDBJ databases">
        <authorList>
            <person name="Mendez C."/>
            <person name="Richter M."/>
            <person name="Ferrer M."/>
            <person name="Sanchez J."/>
        </authorList>
    </citation>
    <scope>NUCLEOTIDE SEQUENCE</scope>
</reference>
<dbReference type="PRINTS" id="PR00702">
    <property type="entry name" value="ACRIFLAVINRP"/>
</dbReference>
<dbReference type="GO" id="GO:0042910">
    <property type="term" value="F:xenobiotic transmembrane transporter activity"/>
    <property type="evidence" value="ECO:0007669"/>
    <property type="project" value="TreeGrafter"/>
</dbReference>
<protein>
    <submittedName>
        <fullName evidence="2">Acriflavin resistance protein</fullName>
    </submittedName>
</protein>
<keyword evidence="1" id="KW-0812">Transmembrane</keyword>